<dbReference type="AlphaFoldDB" id="A0A345CZV8"/>
<name>A0A345CZV8_9GAMM</name>
<evidence type="ECO:0008006" key="3">
    <source>
        <dbReference type="Google" id="ProtNLM"/>
    </source>
</evidence>
<dbReference type="EMBL" id="CP013971">
    <property type="protein sequence ID" value="AXF78975.1"/>
    <property type="molecule type" value="Genomic_DNA"/>
</dbReference>
<protein>
    <recommendedName>
        <fullName evidence="3">YagA</fullName>
    </recommendedName>
</protein>
<reference evidence="1 2" key="1">
    <citation type="submission" date="2016-01" db="EMBL/GenBank/DDBJ databases">
        <authorList>
            <person name="Oliw E.H."/>
        </authorList>
    </citation>
    <scope>NUCLEOTIDE SEQUENCE [LARGE SCALE GENOMIC DNA]</scope>
    <source>
        <strain evidence="1 2">MDcuke</strain>
        <plasmid evidence="1 2">unnamed1</plasmid>
    </source>
</reference>
<dbReference type="Proteomes" id="UP000264980">
    <property type="component" value="Plasmid unnamed1"/>
</dbReference>
<evidence type="ECO:0000313" key="1">
    <source>
        <dbReference type="EMBL" id="AXF78975.1"/>
    </source>
</evidence>
<proteinExistence type="predicted"/>
<accession>A0A345CZV8</accession>
<evidence type="ECO:0000313" key="2">
    <source>
        <dbReference type="Proteomes" id="UP000264980"/>
    </source>
</evidence>
<keyword evidence="1" id="KW-0614">Plasmid</keyword>
<gene>
    <name evidence="1" type="ORF">AV903_26310</name>
</gene>
<organism evidence="1 2">
    <name type="scientific">Erwinia tracheiphila</name>
    <dbReference type="NCBI Taxonomy" id="65700"/>
    <lineage>
        <taxon>Bacteria</taxon>
        <taxon>Pseudomonadati</taxon>
        <taxon>Pseudomonadota</taxon>
        <taxon>Gammaproteobacteria</taxon>
        <taxon>Enterobacterales</taxon>
        <taxon>Erwiniaceae</taxon>
        <taxon>Erwinia</taxon>
    </lineage>
</organism>
<sequence length="450" mass="50869">MNHGDETDKKKASRGDVLRELTAEEEQAVKSFFGQGLPAGRDLAEKVIRMMRQQEAWLQCDCVPDDAPALNSAKMMGESRKLFLSGFNHEHASGCPMFREFSGDKGATRCGTRKTPGSTRITLRDFLPPDDRLTTIKAPGKTAAQAEDRTRRRRRSSLARVLLTLIEDAGLNQLVTLSPLPEIPPAQIIQMLKDVTRQQAFTRGHSVSDIIRFDPWLSDKGAEAHMTSLEQPETYWPAGKAHIFCQVFMTDTVSRDSTTFRLKKDEYHFRPERGISINGESQDGIRPPYWVILAFRRGADGRVLCSEGYAHALYQRRCPVPVDSKLERKTLDSLAEVAGWMSKKEKAPVLSLIRPLFDTEVSVDGDKGYVLPDFIVRADTDTGRKHTIIIETMGYTDDDYCERKAEQHKGMRVLGKLQTDPPRWPGKVDKSFSRHIYGVLMNLERDITEK</sequence>
<geneLocation type="plasmid" evidence="1 2">
    <name>unnamed1</name>
</geneLocation>